<feature type="chain" id="PRO_5021804882" evidence="8">
    <location>
        <begin position="36"/>
        <end position="417"/>
    </location>
</feature>
<dbReference type="InterPro" id="IPR004852">
    <property type="entry name" value="Di-haem_cyt_c_peroxidsae"/>
</dbReference>
<dbReference type="Pfam" id="PF03150">
    <property type="entry name" value="CCP_MauG"/>
    <property type="match status" value="1"/>
</dbReference>
<protein>
    <submittedName>
        <fullName evidence="10">Cytochrome c551 peroxidase</fullName>
        <ecNumber evidence="10">1.11.1.5</ecNumber>
    </submittedName>
</protein>
<evidence type="ECO:0000256" key="6">
    <source>
        <dbReference type="ARBA" id="ARBA00023004"/>
    </source>
</evidence>
<keyword evidence="11" id="KW-1185">Reference proteome</keyword>
<organism evidence="10 11">
    <name type="scientific">Gimesia chilikensis</name>
    <dbReference type="NCBI Taxonomy" id="2605989"/>
    <lineage>
        <taxon>Bacteria</taxon>
        <taxon>Pseudomonadati</taxon>
        <taxon>Planctomycetota</taxon>
        <taxon>Planctomycetia</taxon>
        <taxon>Planctomycetales</taxon>
        <taxon>Planctomycetaceae</taxon>
        <taxon>Gimesia</taxon>
    </lineage>
</organism>
<dbReference type="PROSITE" id="PS51007">
    <property type="entry name" value="CYTC"/>
    <property type="match status" value="1"/>
</dbReference>
<reference evidence="10 11" key="1">
    <citation type="submission" date="2019-02" db="EMBL/GenBank/DDBJ databases">
        <title>Deep-cultivation of Planctomycetes and their phenomic and genomic characterization uncovers novel biology.</title>
        <authorList>
            <person name="Wiegand S."/>
            <person name="Jogler M."/>
            <person name="Boedeker C."/>
            <person name="Pinto D."/>
            <person name="Vollmers J."/>
            <person name="Rivas-Marin E."/>
            <person name="Kohn T."/>
            <person name="Peeters S.H."/>
            <person name="Heuer A."/>
            <person name="Rast P."/>
            <person name="Oberbeckmann S."/>
            <person name="Bunk B."/>
            <person name="Jeske O."/>
            <person name="Meyerdierks A."/>
            <person name="Storesund J.E."/>
            <person name="Kallscheuer N."/>
            <person name="Luecker S."/>
            <person name="Lage O.M."/>
            <person name="Pohl T."/>
            <person name="Merkel B.J."/>
            <person name="Hornburger P."/>
            <person name="Mueller R.-W."/>
            <person name="Bruemmer F."/>
            <person name="Labrenz M."/>
            <person name="Spormann A.M."/>
            <person name="Op den Camp H."/>
            <person name="Overmann J."/>
            <person name="Amann R."/>
            <person name="Jetten M.S.M."/>
            <person name="Mascher T."/>
            <person name="Medema M.H."/>
            <person name="Devos D.P."/>
            <person name="Kaster A.-K."/>
            <person name="Ovreas L."/>
            <person name="Rohde M."/>
            <person name="Galperin M.Y."/>
            <person name="Jogler C."/>
        </authorList>
    </citation>
    <scope>NUCLEOTIDE SEQUENCE [LARGE SCALE GENOMIC DNA]</scope>
    <source>
        <strain evidence="10 11">HG66A1</strain>
    </source>
</reference>
<keyword evidence="2 7" id="KW-0349">Heme</keyword>
<feature type="signal peptide" evidence="8">
    <location>
        <begin position="1"/>
        <end position="35"/>
    </location>
</feature>
<dbReference type="InterPro" id="IPR009056">
    <property type="entry name" value="Cyt_c-like_dom"/>
</dbReference>
<dbReference type="PANTHER" id="PTHR30600">
    <property type="entry name" value="CYTOCHROME C PEROXIDASE-RELATED"/>
    <property type="match status" value="1"/>
</dbReference>
<keyword evidence="5 10" id="KW-0560">Oxidoreductase</keyword>
<dbReference type="InterPro" id="IPR036909">
    <property type="entry name" value="Cyt_c-like_dom_sf"/>
</dbReference>
<keyword evidence="10" id="KW-0575">Peroxidase</keyword>
<dbReference type="AlphaFoldDB" id="A0A517PJZ2"/>
<keyword evidence="6 7" id="KW-0408">Iron</keyword>
<dbReference type="EC" id="1.11.1.5" evidence="10"/>
<name>A0A517PJZ2_9PLAN</name>
<dbReference type="PANTHER" id="PTHR30600:SF10">
    <property type="entry name" value="BLL6722 PROTEIN"/>
    <property type="match status" value="1"/>
</dbReference>
<keyword evidence="3 7" id="KW-0479">Metal-binding</keyword>
<sequence precursor="true">MNVSEHRSYPLLLKISMATALLAGLTCTQTGTAQAAEKKSNKVQLGTDELTLGIPGKGPLTKAEIQEWLDNPENHQVLEVTLPLGLSAGQAQIQGLTENPLTRAKVELGRQLYFDPRLSADGTISCASCHHPDEGWGRHTQFGVGIRDQEGGRNSPISYNRILSGPQFWDGRAATLEEQAVGPIANPIEMGNTHETAVKTIKKIPGYQMQFKKIFKDGVNIDNVGKAIAAFERAVVTGPTPFDYQEQLKPFLKLDKEDLEDFKEEYEAALAMTKKHPMSDSAKRGMKLFFSEEVNCAACHLGPNLADEKYHNLGVGMDADKPDLGRYEVTKQEKDKGAFKTPTIRNVEQSAPYMHDGSLETLEEVVEHYNKGGTPNPWLSDKVKKLNLSAQDKKDLVAFMKACTGPFPKVESGRLPE</sequence>
<evidence type="ECO:0000256" key="8">
    <source>
        <dbReference type="SAM" id="SignalP"/>
    </source>
</evidence>
<proteinExistence type="predicted"/>
<evidence type="ECO:0000256" key="1">
    <source>
        <dbReference type="ARBA" id="ARBA00004196"/>
    </source>
</evidence>
<comment type="subcellular location">
    <subcellularLocation>
        <location evidence="1">Cell envelope</location>
    </subcellularLocation>
</comment>
<evidence type="ECO:0000259" key="9">
    <source>
        <dbReference type="PROSITE" id="PS51007"/>
    </source>
</evidence>
<dbReference type="GO" id="GO:0004130">
    <property type="term" value="F:cytochrome-c peroxidase activity"/>
    <property type="evidence" value="ECO:0007669"/>
    <property type="project" value="UniProtKB-EC"/>
</dbReference>
<dbReference type="InterPro" id="IPR051395">
    <property type="entry name" value="Cytochrome_c_Peroxidase/MauG"/>
</dbReference>
<dbReference type="GO" id="GO:0046872">
    <property type="term" value="F:metal ion binding"/>
    <property type="evidence" value="ECO:0007669"/>
    <property type="project" value="UniProtKB-KW"/>
</dbReference>
<dbReference type="GO" id="GO:0009055">
    <property type="term" value="F:electron transfer activity"/>
    <property type="evidence" value="ECO:0007669"/>
    <property type="project" value="InterPro"/>
</dbReference>
<evidence type="ECO:0000256" key="3">
    <source>
        <dbReference type="ARBA" id="ARBA00022723"/>
    </source>
</evidence>
<evidence type="ECO:0000256" key="4">
    <source>
        <dbReference type="ARBA" id="ARBA00022729"/>
    </source>
</evidence>
<keyword evidence="4 8" id="KW-0732">Signal</keyword>
<dbReference type="Proteomes" id="UP000320421">
    <property type="component" value="Chromosome"/>
</dbReference>
<feature type="domain" description="Cytochrome c" evidence="9">
    <location>
        <begin position="280"/>
        <end position="404"/>
    </location>
</feature>
<dbReference type="RefSeq" id="WP_197997020.1">
    <property type="nucleotide sequence ID" value="NZ_CP036266.1"/>
</dbReference>
<evidence type="ECO:0000256" key="2">
    <source>
        <dbReference type="ARBA" id="ARBA00022617"/>
    </source>
</evidence>
<dbReference type="EMBL" id="CP036266">
    <property type="protein sequence ID" value="QDT19699.1"/>
    <property type="molecule type" value="Genomic_DNA"/>
</dbReference>
<evidence type="ECO:0000256" key="7">
    <source>
        <dbReference type="PROSITE-ProRule" id="PRU00433"/>
    </source>
</evidence>
<dbReference type="Gene3D" id="1.10.760.10">
    <property type="entry name" value="Cytochrome c-like domain"/>
    <property type="match status" value="2"/>
</dbReference>
<dbReference type="GO" id="GO:0030313">
    <property type="term" value="C:cell envelope"/>
    <property type="evidence" value="ECO:0007669"/>
    <property type="project" value="UniProtKB-SubCell"/>
</dbReference>
<accession>A0A517PJZ2</accession>
<evidence type="ECO:0000256" key="5">
    <source>
        <dbReference type="ARBA" id="ARBA00023002"/>
    </source>
</evidence>
<evidence type="ECO:0000313" key="11">
    <source>
        <dbReference type="Proteomes" id="UP000320421"/>
    </source>
</evidence>
<gene>
    <name evidence="10" type="primary">ccp_1</name>
    <name evidence="10" type="ORF">HG66A1_14670</name>
</gene>
<dbReference type="GO" id="GO:0020037">
    <property type="term" value="F:heme binding"/>
    <property type="evidence" value="ECO:0007669"/>
    <property type="project" value="InterPro"/>
</dbReference>
<dbReference type="SUPFAM" id="SSF46626">
    <property type="entry name" value="Cytochrome c"/>
    <property type="match status" value="2"/>
</dbReference>
<evidence type="ECO:0000313" key="10">
    <source>
        <dbReference type="EMBL" id="QDT19699.1"/>
    </source>
</evidence>